<organism evidence="2 3">
    <name type="scientific">Aliarcobacter butzleri</name>
    <dbReference type="NCBI Taxonomy" id="28197"/>
    <lineage>
        <taxon>Bacteria</taxon>
        <taxon>Pseudomonadati</taxon>
        <taxon>Campylobacterota</taxon>
        <taxon>Epsilonproteobacteria</taxon>
        <taxon>Campylobacterales</taxon>
        <taxon>Arcobacteraceae</taxon>
        <taxon>Aliarcobacter</taxon>
    </lineage>
</organism>
<protein>
    <submittedName>
        <fullName evidence="2">DUF262 domain-containing protein</fullName>
    </submittedName>
</protein>
<dbReference type="RefSeq" id="WP_260917735.1">
    <property type="nucleotide sequence ID" value="NZ_JAODER010000007.1"/>
</dbReference>
<accession>A0AAW7QCY9</accession>
<sequence>MANWDAKRISDVIELINKEELVLPVVQRELVWDEEKIELLFDTLLKGDSFGGIMTIKDIRDNEPLFYFRPFIKDYQKGLTITSSEHQKLEKDISYVVDGQQRLSAFYIGLNGTYNSKKLYLDLLSESQYLNFNIKFTNYYDKLPKEEDNHDGSKKRSTLWYSVSTLFQELKSSGGQYKIVSNNIFKRYSSLNESEKEQLKDNIELFSSQIFTATNIGLCDVMINLNYDVVQNRQHVVELFRRLNQGGTKLDGLELMASKLKGFDPDNEIFLNDVKEYEDIGFSQDEIIKLIFILRDDHKKSLANIDKSDSDFIKNNAIRIKKSLLATRKFLQNSSLYVFYNKHKPSIIPLYFIVYHLYHKSSVDTNSLEKYFDNFDTNNSEYKIIYKWIYLSLLNRVFRRRGAGWTAYSTGIRKLLEITKKNKNNSFPINEIFEMYIEHPLDFNSTINSDRVEKYDFDFLMYIIYNRPSSFRKNDIDHIFPKDLLEKDGVEWEKINSTSNYQLLDSTTNRGNKSNKEFKLWLNSLPNKNQYIDIHLIPKDKSLWEQNKFEEFLSKRSELMVEKLESYIK</sequence>
<gene>
    <name evidence="2" type="ORF">PJV93_09770</name>
</gene>
<name>A0AAW7QCY9_9BACT</name>
<dbReference type="PANTHER" id="PTHR37292:SF2">
    <property type="entry name" value="DUF262 DOMAIN-CONTAINING PROTEIN"/>
    <property type="match status" value="1"/>
</dbReference>
<dbReference type="Pfam" id="PF03235">
    <property type="entry name" value="GmrSD_N"/>
    <property type="match status" value="1"/>
</dbReference>
<evidence type="ECO:0000313" key="2">
    <source>
        <dbReference type="EMBL" id="MDN5124192.1"/>
    </source>
</evidence>
<comment type="caution">
    <text evidence="2">The sequence shown here is derived from an EMBL/GenBank/DDBJ whole genome shotgun (WGS) entry which is preliminary data.</text>
</comment>
<reference evidence="2" key="1">
    <citation type="journal article" date="2023" name="Microorganisms">
        <title>Genomic Characterization of Arcobacter butzleri Strains Isolated from Various Sources in Lithuania.</title>
        <authorList>
            <person name="Uljanovas D."/>
            <person name="Golz G."/>
            <person name="Fleischmann S."/>
            <person name="Kudirkiene E."/>
            <person name="Kasetiene N."/>
            <person name="Grineviciene A."/>
            <person name="Tamuleviciene E."/>
            <person name="Aksomaitiene J."/>
            <person name="Alter T."/>
            <person name="Malakauskas M."/>
        </authorList>
    </citation>
    <scope>NUCLEOTIDE SEQUENCE</scope>
    <source>
        <strain evidence="2">S41</strain>
    </source>
</reference>
<evidence type="ECO:0000259" key="1">
    <source>
        <dbReference type="Pfam" id="PF03235"/>
    </source>
</evidence>
<dbReference type="AlphaFoldDB" id="A0AAW7QCY9"/>
<dbReference type="InterPro" id="IPR004919">
    <property type="entry name" value="GmrSD_N"/>
</dbReference>
<evidence type="ECO:0000313" key="3">
    <source>
        <dbReference type="Proteomes" id="UP001170364"/>
    </source>
</evidence>
<feature type="domain" description="GmrSD restriction endonucleases N-terminal" evidence="1">
    <location>
        <begin position="14"/>
        <end position="260"/>
    </location>
</feature>
<reference evidence="2" key="2">
    <citation type="submission" date="2023-01" db="EMBL/GenBank/DDBJ databases">
        <authorList>
            <person name="Uljanovas D."/>
        </authorList>
    </citation>
    <scope>NUCLEOTIDE SEQUENCE</scope>
    <source>
        <strain evidence="2">S41</strain>
    </source>
</reference>
<dbReference type="PANTHER" id="PTHR37292">
    <property type="entry name" value="VNG6097C"/>
    <property type="match status" value="1"/>
</dbReference>
<dbReference type="Proteomes" id="UP001170364">
    <property type="component" value="Unassembled WGS sequence"/>
</dbReference>
<dbReference type="EMBL" id="JAQJJG010000012">
    <property type="protein sequence ID" value="MDN5124192.1"/>
    <property type="molecule type" value="Genomic_DNA"/>
</dbReference>
<proteinExistence type="predicted"/>